<dbReference type="Gene3D" id="3.40.630.30">
    <property type="match status" value="1"/>
</dbReference>
<evidence type="ECO:0000256" key="2">
    <source>
        <dbReference type="ARBA" id="ARBA00023315"/>
    </source>
</evidence>
<dbReference type="EMBL" id="JAIXCQ010000004">
    <property type="protein sequence ID" value="MCA5893274.1"/>
    <property type="molecule type" value="Genomic_DNA"/>
</dbReference>
<dbReference type="InterPro" id="IPR000182">
    <property type="entry name" value="GNAT_dom"/>
</dbReference>
<evidence type="ECO:0000259" key="3">
    <source>
        <dbReference type="PROSITE" id="PS51186"/>
    </source>
</evidence>
<sequence>MTSPVPNIAPQPVLVRRELPPDAPAVRAVTAAAFAGAPYSAPPVEPDGAPGEATLVGLLRADAAWIPELALVACVGDEVVGHVVCTRAAVGDAAVLVLGPLSVHPDHQGRGVGSALVHTVLGAADALGEPLVVLVGDPRYYVRFGFVPGASLGLEPDDPAYSTAFQARPLTAYEPSLRGRFAPPSPFDALAVMAASTRA</sequence>
<organism evidence="4 5">
    <name type="scientific">Isoptericola luteus</name>
    <dbReference type="NCBI Taxonomy" id="2879484"/>
    <lineage>
        <taxon>Bacteria</taxon>
        <taxon>Bacillati</taxon>
        <taxon>Actinomycetota</taxon>
        <taxon>Actinomycetes</taxon>
        <taxon>Micrococcales</taxon>
        <taxon>Promicromonosporaceae</taxon>
        <taxon>Isoptericola</taxon>
    </lineage>
</organism>
<dbReference type="CDD" id="cd04301">
    <property type="entry name" value="NAT_SF"/>
    <property type="match status" value="1"/>
</dbReference>
<protein>
    <submittedName>
        <fullName evidence="4">N-acetyltransferase</fullName>
    </submittedName>
</protein>
<feature type="domain" description="N-acetyltransferase" evidence="3">
    <location>
        <begin position="13"/>
        <end position="168"/>
    </location>
</feature>
<dbReference type="PANTHER" id="PTHR43877:SF1">
    <property type="entry name" value="ACETYLTRANSFERASE"/>
    <property type="match status" value="1"/>
</dbReference>
<dbReference type="InterPro" id="IPR050832">
    <property type="entry name" value="Bact_Acetyltransf"/>
</dbReference>
<dbReference type="PROSITE" id="PS51186">
    <property type="entry name" value="GNAT"/>
    <property type="match status" value="1"/>
</dbReference>
<keyword evidence="5" id="KW-1185">Reference proteome</keyword>
<name>A0ABS7ZI53_9MICO</name>
<dbReference type="PANTHER" id="PTHR43877">
    <property type="entry name" value="AMINOALKYLPHOSPHONATE N-ACETYLTRANSFERASE-RELATED-RELATED"/>
    <property type="match status" value="1"/>
</dbReference>
<reference evidence="4 5" key="1">
    <citation type="submission" date="2021-09" db="EMBL/GenBank/DDBJ databases">
        <title>Isoptericola luteus sp. nov., a novel bacterium isolated from Harbin, the capital city of Heilongjiang province.</title>
        <authorList>
            <person name="Li J."/>
        </authorList>
    </citation>
    <scope>NUCLEOTIDE SEQUENCE [LARGE SCALE GENOMIC DNA]</scope>
    <source>
        <strain evidence="4 5">NEAU-Y5</strain>
    </source>
</reference>
<evidence type="ECO:0000256" key="1">
    <source>
        <dbReference type="ARBA" id="ARBA00022679"/>
    </source>
</evidence>
<dbReference type="Proteomes" id="UP001319870">
    <property type="component" value="Unassembled WGS sequence"/>
</dbReference>
<evidence type="ECO:0000313" key="4">
    <source>
        <dbReference type="EMBL" id="MCA5893274.1"/>
    </source>
</evidence>
<keyword evidence="1" id="KW-0808">Transferase</keyword>
<evidence type="ECO:0000313" key="5">
    <source>
        <dbReference type="Proteomes" id="UP001319870"/>
    </source>
</evidence>
<dbReference type="RefSeq" id="WP_225565037.1">
    <property type="nucleotide sequence ID" value="NZ_JAIXCQ010000004.1"/>
</dbReference>
<proteinExistence type="predicted"/>
<keyword evidence="2" id="KW-0012">Acyltransferase</keyword>
<accession>A0ABS7ZI53</accession>
<dbReference type="SUPFAM" id="SSF55729">
    <property type="entry name" value="Acyl-CoA N-acyltransferases (Nat)"/>
    <property type="match status" value="1"/>
</dbReference>
<gene>
    <name evidence="4" type="ORF">LEP48_07860</name>
</gene>
<dbReference type="Pfam" id="PF13508">
    <property type="entry name" value="Acetyltransf_7"/>
    <property type="match status" value="1"/>
</dbReference>
<dbReference type="InterPro" id="IPR016181">
    <property type="entry name" value="Acyl_CoA_acyltransferase"/>
</dbReference>
<comment type="caution">
    <text evidence="4">The sequence shown here is derived from an EMBL/GenBank/DDBJ whole genome shotgun (WGS) entry which is preliminary data.</text>
</comment>